<keyword evidence="3" id="KW-1185">Reference proteome</keyword>
<keyword evidence="1" id="KW-0812">Transmembrane</keyword>
<evidence type="ECO:0000256" key="1">
    <source>
        <dbReference type="SAM" id="Phobius"/>
    </source>
</evidence>
<keyword evidence="1" id="KW-1133">Transmembrane helix</keyword>
<feature type="transmembrane region" description="Helical" evidence="1">
    <location>
        <begin position="85"/>
        <end position="104"/>
    </location>
</feature>
<dbReference type="EMBL" id="PREZ01000006">
    <property type="protein sequence ID" value="PPA69336.1"/>
    <property type="molecule type" value="Genomic_DNA"/>
</dbReference>
<gene>
    <name evidence="2" type="ORF">C4B60_16190</name>
</gene>
<feature type="transmembrane region" description="Helical" evidence="1">
    <location>
        <begin position="58"/>
        <end position="78"/>
    </location>
</feature>
<feature type="transmembrane region" description="Helical" evidence="1">
    <location>
        <begin position="137"/>
        <end position="158"/>
    </location>
</feature>
<dbReference type="RefSeq" id="WP_104059074.1">
    <property type="nucleotide sequence ID" value="NZ_PREZ01000006.1"/>
</dbReference>
<dbReference type="AlphaFoldDB" id="A0A2S5G8L0"/>
<sequence length="164" mass="18790">MREKMTMSFITGHLWIQLIMLGAIFLNTFMVYPNIFHNIPQSFNIGMDFMAVAGPNTFFPPLGFLSILTGFIAALLTWSYPTARWWVLASMGMIILEGAASIMFEWPRNEIMFIEGASVHSVEFLKQTANEFLTVHVFRVLCNIAGSIFIFVGFLRYFQTRLIK</sequence>
<protein>
    <recommendedName>
        <fullName evidence="4">DUF1772 domain-containing protein</fullName>
    </recommendedName>
</protein>
<organism evidence="2 3">
    <name type="scientific">Jeotgalibacillus proteolyticus</name>
    <dbReference type="NCBI Taxonomy" id="2082395"/>
    <lineage>
        <taxon>Bacteria</taxon>
        <taxon>Bacillati</taxon>
        <taxon>Bacillota</taxon>
        <taxon>Bacilli</taxon>
        <taxon>Bacillales</taxon>
        <taxon>Caryophanaceae</taxon>
        <taxon>Jeotgalibacillus</taxon>
    </lineage>
</organism>
<name>A0A2S5G8L0_9BACL</name>
<dbReference type="Proteomes" id="UP000239047">
    <property type="component" value="Unassembled WGS sequence"/>
</dbReference>
<keyword evidence="1" id="KW-0472">Membrane</keyword>
<reference evidence="2 3" key="1">
    <citation type="submission" date="2018-02" db="EMBL/GenBank/DDBJ databases">
        <title>Jeotgalibacillus proteolyticum sp. nov. a protease producing bacterium isolated from ocean sediments of Laizhou Bay.</title>
        <authorList>
            <person name="Li Y."/>
        </authorList>
    </citation>
    <scope>NUCLEOTIDE SEQUENCE [LARGE SCALE GENOMIC DNA]</scope>
    <source>
        <strain evidence="2 3">22-7</strain>
    </source>
</reference>
<proteinExistence type="predicted"/>
<dbReference type="OrthoDB" id="2595667at2"/>
<evidence type="ECO:0000313" key="2">
    <source>
        <dbReference type="EMBL" id="PPA69336.1"/>
    </source>
</evidence>
<feature type="transmembrane region" description="Helical" evidence="1">
    <location>
        <begin position="12"/>
        <end position="32"/>
    </location>
</feature>
<evidence type="ECO:0008006" key="4">
    <source>
        <dbReference type="Google" id="ProtNLM"/>
    </source>
</evidence>
<accession>A0A2S5G8L0</accession>
<comment type="caution">
    <text evidence="2">The sequence shown here is derived from an EMBL/GenBank/DDBJ whole genome shotgun (WGS) entry which is preliminary data.</text>
</comment>
<evidence type="ECO:0000313" key="3">
    <source>
        <dbReference type="Proteomes" id="UP000239047"/>
    </source>
</evidence>